<feature type="non-terminal residue" evidence="2">
    <location>
        <position position="1"/>
    </location>
</feature>
<feature type="region of interest" description="Disordered" evidence="1">
    <location>
        <begin position="1"/>
        <end position="84"/>
    </location>
</feature>
<proteinExistence type="predicted"/>
<sequence>LADPDPHHRGNRLAGQHSRPARTDRPPRAHRRGRGWRHLVGGDAAGRIDDAEPAQLPGPHRLRGARPARPGKPRGGTHQRPGGP</sequence>
<feature type="compositionally biased region" description="Basic residues" evidence="1">
    <location>
        <begin position="28"/>
        <end position="37"/>
    </location>
</feature>
<protein>
    <submittedName>
        <fullName evidence="2">Uncharacterized protein</fullName>
    </submittedName>
</protein>
<feature type="compositionally biased region" description="Basic residues" evidence="1">
    <location>
        <begin position="60"/>
        <end position="77"/>
    </location>
</feature>
<dbReference type="EMBL" id="BKCJ011859401">
    <property type="protein sequence ID" value="GFD58951.1"/>
    <property type="molecule type" value="Genomic_DNA"/>
</dbReference>
<evidence type="ECO:0000256" key="1">
    <source>
        <dbReference type="SAM" id="MobiDB-lite"/>
    </source>
</evidence>
<evidence type="ECO:0000313" key="2">
    <source>
        <dbReference type="EMBL" id="GFD58951.1"/>
    </source>
</evidence>
<feature type="non-terminal residue" evidence="2">
    <location>
        <position position="84"/>
    </location>
</feature>
<dbReference type="AlphaFoldDB" id="A0A699XPW9"/>
<gene>
    <name evidence="2" type="ORF">Tci_930920</name>
</gene>
<name>A0A699XPW9_TANCI</name>
<organism evidence="2">
    <name type="scientific">Tanacetum cinerariifolium</name>
    <name type="common">Dalmatian daisy</name>
    <name type="synonym">Chrysanthemum cinerariifolium</name>
    <dbReference type="NCBI Taxonomy" id="118510"/>
    <lineage>
        <taxon>Eukaryota</taxon>
        <taxon>Viridiplantae</taxon>
        <taxon>Streptophyta</taxon>
        <taxon>Embryophyta</taxon>
        <taxon>Tracheophyta</taxon>
        <taxon>Spermatophyta</taxon>
        <taxon>Magnoliopsida</taxon>
        <taxon>eudicotyledons</taxon>
        <taxon>Gunneridae</taxon>
        <taxon>Pentapetalae</taxon>
        <taxon>asterids</taxon>
        <taxon>campanulids</taxon>
        <taxon>Asterales</taxon>
        <taxon>Asteraceae</taxon>
        <taxon>Asteroideae</taxon>
        <taxon>Anthemideae</taxon>
        <taxon>Anthemidinae</taxon>
        <taxon>Tanacetum</taxon>
    </lineage>
</organism>
<comment type="caution">
    <text evidence="2">The sequence shown here is derived from an EMBL/GenBank/DDBJ whole genome shotgun (WGS) entry which is preliminary data.</text>
</comment>
<reference evidence="2" key="1">
    <citation type="journal article" date="2019" name="Sci. Rep.">
        <title>Draft genome of Tanacetum cinerariifolium, the natural source of mosquito coil.</title>
        <authorList>
            <person name="Yamashiro T."/>
            <person name="Shiraishi A."/>
            <person name="Satake H."/>
            <person name="Nakayama K."/>
        </authorList>
    </citation>
    <scope>NUCLEOTIDE SEQUENCE</scope>
</reference>
<accession>A0A699XPW9</accession>